<dbReference type="Pfam" id="PF20412">
    <property type="entry name" value="RALGAPB_N"/>
    <property type="match status" value="1"/>
</dbReference>
<feature type="domain" description="Ral GTPase-activating protein subunit alpha/beta N-terminal" evidence="3">
    <location>
        <begin position="612"/>
        <end position="737"/>
    </location>
</feature>
<evidence type="ECO:0000256" key="1">
    <source>
        <dbReference type="ARBA" id="ARBA00022553"/>
    </source>
</evidence>
<gene>
    <name evidence="4" type="ORF">FGIG_02766</name>
</gene>
<dbReference type="GO" id="GO:0005096">
    <property type="term" value="F:GTPase activator activity"/>
    <property type="evidence" value="ECO:0007669"/>
    <property type="project" value="InterPro"/>
</dbReference>
<evidence type="ECO:0000313" key="4">
    <source>
        <dbReference type="EMBL" id="TPP56499.1"/>
    </source>
</evidence>
<dbReference type="InterPro" id="IPR046859">
    <property type="entry name" value="RGPA/RALGAPB_N"/>
</dbReference>
<keyword evidence="5" id="KW-1185">Reference proteome</keyword>
<dbReference type="InterPro" id="IPR027107">
    <property type="entry name" value="Tuberin/Ral-act_asu"/>
</dbReference>
<evidence type="ECO:0000313" key="5">
    <source>
        <dbReference type="Proteomes" id="UP000316759"/>
    </source>
</evidence>
<feature type="compositionally biased region" description="Basic and acidic residues" evidence="2">
    <location>
        <begin position="401"/>
        <end position="416"/>
    </location>
</feature>
<feature type="region of interest" description="Disordered" evidence="2">
    <location>
        <begin position="444"/>
        <end position="463"/>
    </location>
</feature>
<feature type="compositionally biased region" description="Basic and acidic residues" evidence="2">
    <location>
        <begin position="450"/>
        <end position="463"/>
    </location>
</feature>
<organism evidence="4 5">
    <name type="scientific">Fasciola gigantica</name>
    <name type="common">Giant liver fluke</name>
    <dbReference type="NCBI Taxonomy" id="46835"/>
    <lineage>
        <taxon>Eukaryota</taxon>
        <taxon>Metazoa</taxon>
        <taxon>Spiralia</taxon>
        <taxon>Lophotrochozoa</taxon>
        <taxon>Platyhelminthes</taxon>
        <taxon>Trematoda</taxon>
        <taxon>Digenea</taxon>
        <taxon>Plagiorchiida</taxon>
        <taxon>Echinostomata</taxon>
        <taxon>Echinostomatoidea</taxon>
        <taxon>Fasciolidae</taxon>
        <taxon>Fasciola</taxon>
    </lineage>
</organism>
<feature type="compositionally biased region" description="Polar residues" evidence="2">
    <location>
        <begin position="963"/>
        <end position="978"/>
    </location>
</feature>
<protein>
    <recommendedName>
        <fullName evidence="3">Ral GTPase-activating protein subunit alpha/beta N-terminal domain-containing protein</fullName>
    </recommendedName>
</protein>
<dbReference type="Proteomes" id="UP000316759">
    <property type="component" value="Unassembled WGS sequence"/>
</dbReference>
<feature type="region of interest" description="Disordered" evidence="2">
    <location>
        <begin position="1695"/>
        <end position="1759"/>
    </location>
</feature>
<feature type="compositionally biased region" description="Polar residues" evidence="2">
    <location>
        <begin position="1024"/>
        <end position="1034"/>
    </location>
</feature>
<dbReference type="SUPFAM" id="SSF48371">
    <property type="entry name" value="ARM repeat"/>
    <property type="match status" value="1"/>
</dbReference>
<dbReference type="OrthoDB" id="19311at2759"/>
<feature type="region of interest" description="Disordered" evidence="2">
    <location>
        <begin position="355"/>
        <end position="418"/>
    </location>
</feature>
<proteinExistence type="predicted"/>
<feature type="compositionally biased region" description="Polar residues" evidence="2">
    <location>
        <begin position="357"/>
        <end position="366"/>
    </location>
</feature>
<dbReference type="GO" id="GO:0005634">
    <property type="term" value="C:nucleus"/>
    <property type="evidence" value="ECO:0007669"/>
    <property type="project" value="InterPro"/>
</dbReference>
<comment type="caution">
    <text evidence="4">The sequence shown here is derived from an EMBL/GenBank/DDBJ whole genome shotgun (WGS) entry which is preliminary data.</text>
</comment>
<feature type="compositionally biased region" description="Polar residues" evidence="2">
    <location>
        <begin position="1711"/>
        <end position="1721"/>
    </location>
</feature>
<name>A0A504Y8M6_FASGI</name>
<dbReference type="STRING" id="46835.A0A504Y8M6"/>
<evidence type="ECO:0000256" key="2">
    <source>
        <dbReference type="SAM" id="MobiDB-lite"/>
    </source>
</evidence>
<evidence type="ECO:0000259" key="3">
    <source>
        <dbReference type="Pfam" id="PF20412"/>
    </source>
</evidence>
<dbReference type="PANTHER" id="PTHR10063:SF11">
    <property type="entry name" value="RHO GTPASE-ACTIVATING PROTEIN CG5521-RELATED"/>
    <property type="match status" value="1"/>
</dbReference>
<feature type="compositionally biased region" description="Polar residues" evidence="2">
    <location>
        <begin position="389"/>
        <end position="400"/>
    </location>
</feature>
<feature type="region of interest" description="Disordered" evidence="2">
    <location>
        <begin position="498"/>
        <end position="550"/>
    </location>
</feature>
<feature type="compositionally biased region" description="Basic and acidic residues" evidence="2">
    <location>
        <begin position="1013"/>
        <end position="1022"/>
    </location>
</feature>
<feature type="compositionally biased region" description="Polar residues" evidence="2">
    <location>
        <begin position="783"/>
        <end position="800"/>
    </location>
</feature>
<feature type="compositionally biased region" description="Polar residues" evidence="2">
    <location>
        <begin position="1733"/>
        <end position="1742"/>
    </location>
</feature>
<sequence length="1759" mass="194969">MDRVFRRHKTSEVSVVKSRKKFLADKDGQQRLKHLRILIGNTASHSIIIPLGQLDHAKLHQFFQENFSAIFYTFSDSFYSLECDIKQKSNLKDLHGLLSVFESILLLLPGIIHQRWQYNCILEILEELLDGRNALSVRKEGIRLFLIWFQILGTNATAKCHQVFTSLVPGFGDIILKLQKQGSSRAPVGPTQQVIEACRGGHGKQPSVVQPREPVVLVPPTSESNEGNIDIGLELLEYFLKVLVTEVSKITWIDRLKEHHLLQFWFLFEQLKRTYLPLIFPCLSPAYSVYESTRPKSFESHSVIKNLLRDYPISDTQLSVYQECFVLWITRYINANACHGLDSVTAVDDPTVLGVHSTGQHNSRAGSISVPKSPIDGNPVDPRLDAINPATSDSQQFSFDSETRRDSKPEGMDETRGSLSFQSGQRFAVTAYGLADRIDHRPSTISLHNYPKESSHVSPGEQDKATRPIFLQEIDSSGEWILQPGRSNIVAQLCSPLEDKGHEGDDEAEYPRESVTNNKISTLGRRGLTGSDHSPVFNSDSDSSSPTNNAINMESYQNGVNHAEELRGCLQITIQVMFNNMSKIFLLTCSPAVTTTIDDPQGRKVPCTVDYVRKQIELCKSILLFFRSLAINIDLSTESWTTLLSTLLEVLNLTMVGRLPSDRVDDCWLSNEKLIRFMFQTMNIALLRASLVVPIANSLWDQCLTVYSQLTQWPALIIEWRTAMEILTSTMARLVYGVDLASIPDEKKSRHGKRNPGILPSAQRPGAMVSQNIPIMDGESSHGRLSSCSNNRVRTPNVPSTAAEWSEARADGSNNFEFARLNADPPPIFQADEEDSVSLDLNGALGEDETDTEMRSRNRSKSRITLPRSTAGTPRQDKQGTLVPSTDSNFFSLRRAASEIRTASGFLPHDPTFGVAVTFTRSGHSAAFGPVRSATRTSVSPDNLSVLSIGSVVVDRRSRKISPMQSYESPLQKLNGTFPSSPSPPAAVMPVGLDDDSSSNLSRNENATSSRTSAEETSDHVNHGLNSSPQSNLGDRQCANDRESMILPDSVRPTSRYFHRGDTITADSPHQVLAVDSLKTPTKSRFQPHATAIVTRDTYTPRCVLAGGQARGWTPDSVVVCWRRFLGILGRVNTIKSVSNLERIYAYFSDLTNTLLKIREHQLLGPVSDDCVQPIPDYIVPVDYILPTLFEALQLPNHPGSVKLSAIRTLSDAVIRPTDGKINEEVLSQFYLMLHRLLTAYDEPCLREVIRSCGPRFFGSNLPGIHLLLLDFLRGASFVLDDQSGVKEVPRTQALLMYTSLLCYPYHFGPFESLEPSSPATFKLVTCSDLKTKLLHALTQASRADPNAEVRCLALAALAMHCVVELVHFRADRITRPGQYPSSSTGTFLVDALVVLLGMMRFPDHSVAVVAVEMILMLAEYCDLFLDLMPRFPLLIIRCAVWTLRLFWHTVSSKLPAVDKRLLVSLIVCLVEWTLRLPALLVRTPNFGSHNDGDSSIKSNESTLSLVMSTLYMVVCYPPSGSGNKQIGEETTTSAVSDAYSPFPDPLIDLLSECQIKIELQSFSISKPHLDASSLAMKSYLMADFGHPWSGFQLSGDEAYSGLQSVRLAARVALCQILNYQDHFPLDSQGALLNTFIQEHHDQMTDGTARDTTSRAANEKELTTEILESSNVQIFVINSSVLVSLLSLPASSIDHIGSESRSRSRLDSPEPLTSTSDSTSAPMAEIFSPRPLVQSTSSTQTKPHFPHSAVSGKHLHLCT</sequence>
<feature type="region of interest" description="Disordered" evidence="2">
    <location>
        <begin position="844"/>
        <end position="886"/>
    </location>
</feature>
<accession>A0A504Y8M6</accession>
<dbReference type="EMBL" id="SUNJ01014402">
    <property type="protein sequence ID" value="TPP56499.1"/>
    <property type="molecule type" value="Genomic_DNA"/>
</dbReference>
<reference evidence="4 5" key="1">
    <citation type="submission" date="2019-04" db="EMBL/GenBank/DDBJ databases">
        <title>Annotation for the trematode Fasciola gigantica.</title>
        <authorList>
            <person name="Choi Y.-J."/>
        </authorList>
    </citation>
    <scope>NUCLEOTIDE SEQUENCE [LARGE SCALE GENOMIC DNA]</scope>
    <source>
        <strain evidence="4">Uganda_cow_1</strain>
    </source>
</reference>
<feature type="compositionally biased region" description="Basic and acidic residues" evidence="2">
    <location>
        <begin position="1696"/>
        <end position="1708"/>
    </location>
</feature>
<feature type="region of interest" description="Disordered" evidence="2">
    <location>
        <begin position="746"/>
        <end position="803"/>
    </location>
</feature>
<keyword evidence="1" id="KW-0597">Phosphoprotein</keyword>
<dbReference type="InterPro" id="IPR016024">
    <property type="entry name" value="ARM-type_fold"/>
</dbReference>
<feature type="region of interest" description="Disordered" evidence="2">
    <location>
        <begin position="963"/>
        <end position="1036"/>
    </location>
</feature>
<dbReference type="PANTHER" id="PTHR10063">
    <property type="entry name" value="TUBERIN"/>
    <property type="match status" value="1"/>
</dbReference>
<dbReference type="GO" id="GO:0005737">
    <property type="term" value="C:cytoplasm"/>
    <property type="evidence" value="ECO:0007669"/>
    <property type="project" value="TreeGrafter"/>
</dbReference>